<gene>
    <name evidence="2" type="ORF">VPR01S_07_00510</name>
</gene>
<dbReference type="EMBL" id="BATJ01000007">
    <property type="protein sequence ID" value="GAD67252.1"/>
    <property type="molecule type" value="Genomic_DNA"/>
</dbReference>
<dbReference type="AlphaFoldDB" id="U3A1N4"/>
<sequence length="134" mass="15543">MIDNRSKAVKQFYHMLDKDVADSLDESQRNEIERTIDAMGLVTRHPLDVRKTIPWIGKRYYFVLLAGRDRRRAVRYEKSRLLNFLLTATITLGIVAIIVLALLALYLIKSALGIDVFKHFSFGVWDWFKDLSGI</sequence>
<evidence type="ECO:0000313" key="3">
    <source>
        <dbReference type="Proteomes" id="UP000016570"/>
    </source>
</evidence>
<keyword evidence="1" id="KW-0812">Transmembrane</keyword>
<name>U3A1N4_VIBPR</name>
<evidence type="ECO:0008006" key="4">
    <source>
        <dbReference type="Google" id="ProtNLM"/>
    </source>
</evidence>
<comment type="caution">
    <text evidence="2">The sequence shown here is derived from an EMBL/GenBank/DDBJ whole genome shotgun (WGS) entry which is preliminary data.</text>
</comment>
<reference evidence="2 3" key="1">
    <citation type="submission" date="2013-09" db="EMBL/GenBank/DDBJ databases">
        <title>Whole genome shotgun sequence of Vibrio proteolyticus NBRC 13287.</title>
        <authorList>
            <person name="Isaki S."/>
            <person name="Hosoyama A."/>
            <person name="Numata M."/>
            <person name="Hashimoto M."/>
            <person name="Hosoyama Y."/>
            <person name="Tsuchikane K."/>
            <person name="Noguchi M."/>
            <person name="Hirakata S."/>
            <person name="Ichikawa N."/>
            <person name="Ohji S."/>
            <person name="Yamazoe A."/>
            <person name="Fujita N."/>
        </authorList>
    </citation>
    <scope>NUCLEOTIDE SEQUENCE [LARGE SCALE GENOMIC DNA]</scope>
    <source>
        <strain evidence="2 3">NBRC 13287</strain>
    </source>
</reference>
<organism evidence="2 3">
    <name type="scientific">Vibrio proteolyticus NBRC 13287</name>
    <dbReference type="NCBI Taxonomy" id="1219065"/>
    <lineage>
        <taxon>Bacteria</taxon>
        <taxon>Pseudomonadati</taxon>
        <taxon>Pseudomonadota</taxon>
        <taxon>Gammaproteobacteria</taxon>
        <taxon>Vibrionales</taxon>
        <taxon>Vibrionaceae</taxon>
        <taxon>Vibrio</taxon>
    </lineage>
</organism>
<proteinExistence type="predicted"/>
<evidence type="ECO:0000313" key="2">
    <source>
        <dbReference type="EMBL" id="GAD67252.1"/>
    </source>
</evidence>
<accession>U3A1N4</accession>
<keyword evidence="1" id="KW-0472">Membrane</keyword>
<keyword evidence="3" id="KW-1185">Reference proteome</keyword>
<feature type="transmembrane region" description="Helical" evidence="1">
    <location>
        <begin position="81"/>
        <end position="108"/>
    </location>
</feature>
<keyword evidence="1" id="KW-1133">Transmembrane helix</keyword>
<dbReference type="Proteomes" id="UP000016570">
    <property type="component" value="Unassembled WGS sequence"/>
</dbReference>
<evidence type="ECO:0000256" key="1">
    <source>
        <dbReference type="SAM" id="Phobius"/>
    </source>
</evidence>
<dbReference type="eggNOG" id="ENOG5032TY3">
    <property type="taxonomic scope" value="Bacteria"/>
</dbReference>
<dbReference type="STRING" id="1219065.VPR01S_07_00510"/>
<protein>
    <recommendedName>
        <fullName evidence="4">3-phosphoshikimate 1-carboxyvinyltransferase</fullName>
    </recommendedName>
</protein>